<reference evidence="1 2" key="1">
    <citation type="journal article" date="2015" name="Nature">
        <title>rRNA introns, odd ribosomes, and small enigmatic genomes across a large radiation of phyla.</title>
        <authorList>
            <person name="Brown C.T."/>
            <person name="Hug L.A."/>
            <person name="Thomas B.C."/>
            <person name="Sharon I."/>
            <person name="Castelle C.J."/>
            <person name="Singh A."/>
            <person name="Wilkins M.J."/>
            <person name="Williams K.H."/>
            <person name="Banfield J.F."/>
        </authorList>
    </citation>
    <scope>NUCLEOTIDE SEQUENCE [LARGE SCALE GENOMIC DNA]</scope>
</reference>
<sequence>MTNKIYKIKGMNCPSCATMLEIDLTDAGMPCKCSYAKETLEIEIEHDIKKLEEIISKSGYNII</sequence>
<name>A0A0G0AYK9_9BACT</name>
<comment type="caution">
    <text evidence="1">The sequence shown here is derived from an EMBL/GenBank/DDBJ whole genome shotgun (WGS) entry which is preliminary data.</text>
</comment>
<proteinExistence type="predicted"/>
<dbReference type="SUPFAM" id="SSF55008">
    <property type="entry name" value="HMA, heavy metal-associated domain"/>
    <property type="match status" value="1"/>
</dbReference>
<evidence type="ECO:0000313" key="1">
    <source>
        <dbReference type="EMBL" id="KKP31605.1"/>
    </source>
</evidence>
<organism evidence="1 2">
    <name type="scientific">Candidatus Woesebacteria bacterium GW2011_GWC2_31_9</name>
    <dbReference type="NCBI Taxonomy" id="1618586"/>
    <lineage>
        <taxon>Bacteria</taxon>
        <taxon>Candidatus Woeseibacteriota</taxon>
    </lineage>
</organism>
<dbReference type="Proteomes" id="UP000034803">
    <property type="component" value="Unassembled WGS sequence"/>
</dbReference>
<evidence type="ECO:0000313" key="2">
    <source>
        <dbReference type="Proteomes" id="UP000034803"/>
    </source>
</evidence>
<dbReference type="EMBL" id="LBOI01000007">
    <property type="protein sequence ID" value="KKP31605.1"/>
    <property type="molecule type" value="Genomic_DNA"/>
</dbReference>
<dbReference type="Gene3D" id="3.30.70.100">
    <property type="match status" value="1"/>
</dbReference>
<dbReference type="AlphaFoldDB" id="A0A0G0AYK9"/>
<dbReference type="GO" id="GO:0046872">
    <property type="term" value="F:metal ion binding"/>
    <property type="evidence" value="ECO:0007669"/>
    <property type="project" value="InterPro"/>
</dbReference>
<accession>A0A0G0AYK9</accession>
<protein>
    <submittedName>
        <fullName evidence="1">Uncharacterized protein</fullName>
    </submittedName>
</protein>
<gene>
    <name evidence="1" type="ORF">UR21_C0007G0022</name>
</gene>
<dbReference type="InterPro" id="IPR036163">
    <property type="entry name" value="HMA_dom_sf"/>
</dbReference>